<dbReference type="PANTHER" id="PTHR11439">
    <property type="entry name" value="GAG-POL-RELATED RETROTRANSPOSON"/>
    <property type="match status" value="1"/>
</dbReference>
<proteinExistence type="predicted"/>
<name>A0AAE1WGB5_9LAMI</name>
<dbReference type="CDD" id="cd09272">
    <property type="entry name" value="RNase_HI_RT_Ty1"/>
    <property type="match status" value="1"/>
</dbReference>
<reference evidence="1" key="1">
    <citation type="submission" date="2020-06" db="EMBL/GenBank/DDBJ databases">
        <authorList>
            <person name="Li T."/>
            <person name="Hu X."/>
            <person name="Zhang T."/>
            <person name="Song X."/>
            <person name="Zhang H."/>
            <person name="Dai N."/>
            <person name="Sheng W."/>
            <person name="Hou X."/>
            <person name="Wei L."/>
        </authorList>
    </citation>
    <scope>NUCLEOTIDE SEQUENCE</scope>
    <source>
        <strain evidence="1">K16</strain>
        <tissue evidence="1">Leaf</tissue>
    </source>
</reference>
<keyword evidence="2" id="KW-1185">Reference proteome</keyword>
<accession>A0AAE1WGB5</accession>
<dbReference type="EMBL" id="JACGWL010000011">
    <property type="protein sequence ID" value="KAK4392742.1"/>
    <property type="molecule type" value="Genomic_DNA"/>
</dbReference>
<evidence type="ECO:0000313" key="2">
    <source>
        <dbReference type="Proteomes" id="UP001289374"/>
    </source>
</evidence>
<organism evidence="1 2">
    <name type="scientific">Sesamum angolense</name>
    <dbReference type="NCBI Taxonomy" id="2727404"/>
    <lineage>
        <taxon>Eukaryota</taxon>
        <taxon>Viridiplantae</taxon>
        <taxon>Streptophyta</taxon>
        <taxon>Embryophyta</taxon>
        <taxon>Tracheophyta</taxon>
        <taxon>Spermatophyta</taxon>
        <taxon>Magnoliopsida</taxon>
        <taxon>eudicotyledons</taxon>
        <taxon>Gunneridae</taxon>
        <taxon>Pentapetalae</taxon>
        <taxon>asterids</taxon>
        <taxon>lamiids</taxon>
        <taxon>Lamiales</taxon>
        <taxon>Pedaliaceae</taxon>
        <taxon>Sesamum</taxon>
    </lineage>
</organism>
<dbReference type="Proteomes" id="UP001289374">
    <property type="component" value="Unassembled WGS sequence"/>
</dbReference>
<sequence>MIVSKDVKFHEEVFPFAGEQLDPVTCLLPTVSEDLDLAMSTTLIPADAGLTQAEAVTTALTAEIKFPVEAENVLPDPEPYRRRSLIGYCIFLGVALLSWKTKKQNAVSRSTAEAEYHSIGSTACELT</sequence>
<dbReference type="PANTHER" id="PTHR11439:SF470">
    <property type="entry name" value="CYSTEINE-RICH RLK (RECEPTOR-LIKE PROTEIN KINASE) 8"/>
    <property type="match status" value="1"/>
</dbReference>
<reference evidence="1" key="2">
    <citation type="journal article" date="2024" name="Plant">
        <title>Genomic evolution and insights into agronomic trait innovations of Sesamum species.</title>
        <authorList>
            <person name="Miao H."/>
            <person name="Wang L."/>
            <person name="Qu L."/>
            <person name="Liu H."/>
            <person name="Sun Y."/>
            <person name="Le M."/>
            <person name="Wang Q."/>
            <person name="Wei S."/>
            <person name="Zheng Y."/>
            <person name="Lin W."/>
            <person name="Duan Y."/>
            <person name="Cao H."/>
            <person name="Xiong S."/>
            <person name="Wang X."/>
            <person name="Wei L."/>
            <person name="Li C."/>
            <person name="Ma Q."/>
            <person name="Ju M."/>
            <person name="Zhao R."/>
            <person name="Li G."/>
            <person name="Mu C."/>
            <person name="Tian Q."/>
            <person name="Mei H."/>
            <person name="Zhang T."/>
            <person name="Gao T."/>
            <person name="Zhang H."/>
        </authorList>
    </citation>
    <scope>NUCLEOTIDE SEQUENCE</scope>
    <source>
        <strain evidence="1">K16</strain>
    </source>
</reference>
<evidence type="ECO:0000313" key="1">
    <source>
        <dbReference type="EMBL" id="KAK4392742.1"/>
    </source>
</evidence>
<dbReference type="AlphaFoldDB" id="A0AAE1WGB5"/>
<comment type="caution">
    <text evidence="1">The sequence shown here is derived from an EMBL/GenBank/DDBJ whole genome shotgun (WGS) entry which is preliminary data.</text>
</comment>
<protein>
    <submittedName>
        <fullName evidence="1">Uncharacterized protein</fullName>
    </submittedName>
</protein>
<gene>
    <name evidence="1" type="ORF">Sango_2052000</name>
</gene>